<dbReference type="Gene3D" id="3.30.420.150">
    <property type="entry name" value="Exopolyphosphatase. Domain 2"/>
    <property type="match status" value="1"/>
</dbReference>
<dbReference type="SUPFAM" id="SSF109604">
    <property type="entry name" value="HD-domain/PDEase-like"/>
    <property type="match status" value="1"/>
</dbReference>
<evidence type="ECO:0000259" key="4">
    <source>
        <dbReference type="Pfam" id="PF21447"/>
    </source>
</evidence>
<dbReference type="Proteomes" id="UP000664277">
    <property type="component" value="Unassembled WGS sequence"/>
</dbReference>
<dbReference type="InterPro" id="IPR050273">
    <property type="entry name" value="GppA/Ppx_hydrolase"/>
</dbReference>
<evidence type="ECO:0000256" key="2">
    <source>
        <dbReference type="SAM" id="MobiDB-lite"/>
    </source>
</evidence>
<dbReference type="InterPro" id="IPR003695">
    <property type="entry name" value="Ppx_GppA_N"/>
</dbReference>
<dbReference type="Gene3D" id="1.10.3210.10">
    <property type="entry name" value="Hypothetical protein af1432"/>
    <property type="match status" value="1"/>
</dbReference>
<dbReference type="CDD" id="cd24006">
    <property type="entry name" value="ASKHA_NBD_PPX_GppA"/>
    <property type="match status" value="1"/>
</dbReference>
<accession>A0A8J7P8K6</accession>
<reference evidence="5" key="1">
    <citation type="submission" date="2021-02" db="EMBL/GenBank/DDBJ databases">
        <title>Genome-Resolved Metagenomics of a Microbial Community Performing Photosynthetic Biological Nutrient Removal.</title>
        <authorList>
            <person name="Mcdaniel E.A."/>
        </authorList>
    </citation>
    <scope>NUCLEOTIDE SEQUENCE</scope>
    <source>
        <strain evidence="5">UWPOB_OBS1</strain>
    </source>
</reference>
<comment type="caution">
    <text evidence="5">The sequence shown here is derived from an EMBL/GenBank/DDBJ whole genome shotgun (WGS) entry which is preliminary data.</text>
</comment>
<feature type="compositionally biased region" description="Basic and acidic residues" evidence="2">
    <location>
        <begin position="10"/>
        <end position="24"/>
    </location>
</feature>
<dbReference type="SUPFAM" id="SSF53067">
    <property type="entry name" value="Actin-like ATPase domain"/>
    <property type="match status" value="2"/>
</dbReference>
<evidence type="ECO:0000313" key="6">
    <source>
        <dbReference type="Proteomes" id="UP000664277"/>
    </source>
</evidence>
<dbReference type="AlphaFoldDB" id="A0A8J7P8K6"/>
<dbReference type="PANTHER" id="PTHR30005:SF0">
    <property type="entry name" value="RETROGRADE REGULATION PROTEIN 2"/>
    <property type="match status" value="1"/>
</dbReference>
<dbReference type="GO" id="GO:0016462">
    <property type="term" value="F:pyrophosphatase activity"/>
    <property type="evidence" value="ECO:0007669"/>
    <property type="project" value="TreeGrafter"/>
</dbReference>
<organism evidence="5 6">
    <name type="scientific">Candidatus Obscuribacter phosphatis</name>
    <dbReference type="NCBI Taxonomy" id="1906157"/>
    <lineage>
        <taxon>Bacteria</taxon>
        <taxon>Bacillati</taxon>
        <taxon>Candidatus Melainabacteria</taxon>
        <taxon>Candidatus Obscuribacterales</taxon>
        <taxon>Candidatus Obscuribacteraceae</taxon>
        <taxon>Candidatus Obscuribacter</taxon>
    </lineage>
</organism>
<dbReference type="CDD" id="cd00077">
    <property type="entry name" value="HDc"/>
    <property type="match status" value="1"/>
</dbReference>
<dbReference type="EMBL" id="JAFLCK010000017">
    <property type="protein sequence ID" value="MBN8661189.1"/>
    <property type="molecule type" value="Genomic_DNA"/>
</dbReference>
<dbReference type="Pfam" id="PF02541">
    <property type="entry name" value="Ppx-GppA"/>
    <property type="match status" value="1"/>
</dbReference>
<sequence>MMVNSKAQKLKIEKTQSQDTKQGLEKTLETNVERTGERAKGSWVKVKGGPIVACVDMGTNSFHMIVCQASPDREGFEVLAKIKEAVPFFRRSLTAHYIDEQALRSALRILRDMLKHAREHGASYTMAVATSAVRESKNGEECLRRIRSELKMDARMISGKEEARLIYLGFLYFLRQSMKDLHGRFCIVDIGGGSTELIVGDRDAIYFAESYKLGAARLTGRFFRKGEVTRDAIAALHNEVRGVLRPAASSIAATGGFETLVGTSGTIQALAKLDRVASGNPHAELAGWTIPLTRLEKLVNYLQDATLRGEKPKGVSSDRNETILAGSIVLLETMKALGAGELKVSTHALREGVVVDRFLQTGWLDAGLSMHRDPRSMSVLNLLEKYQGGFEHAQQVAFLSQQLFTQTRGILHNHPEEVGHLLWSAAMLHDIGMFVGRNGHHKHSYYLIKNGGLLGHSEEEVSMIASIARYHRGSEPKVTHEAWYSLDLEGRKIVHDLAAFLRIAEALDRSHRQVVRDLKVMVNAGLRDSHTINLLLLLHEGETAQSEIWALGEKQLFFENHYQVELSVLVQADSLT</sequence>
<dbReference type="InterPro" id="IPR048950">
    <property type="entry name" value="Ppx_GppA_C"/>
</dbReference>
<feature type="domain" description="Ppx/GppA phosphatase N-terminal" evidence="3">
    <location>
        <begin position="75"/>
        <end position="358"/>
    </location>
</feature>
<dbReference type="PANTHER" id="PTHR30005">
    <property type="entry name" value="EXOPOLYPHOSPHATASE"/>
    <property type="match status" value="1"/>
</dbReference>
<evidence type="ECO:0000313" key="5">
    <source>
        <dbReference type="EMBL" id="MBN8661189.1"/>
    </source>
</evidence>
<dbReference type="Gene3D" id="3.30.420.40">
    <property type="match status" value="1"/>
</dbReference>
<evidence type="ECO:0000256" key="1">
    <source>
        <dbReference type="ARBA" id="ARBA00007125"/>
    </source>
</evidence>
<protein>
    <submittedName>
        <fullName evidence="5">Ppx/GppA family phosphatase</fullName>
    </submittedName>
</protein>
<feature type="domain" description="Ppx/GppA phosphatase C-terminal" evidence="4">
    <location>
        <begin position="375"/>
        <end position="521"/>
    </location>
</feature>
<evidence type="ECO:0000259" key="3">
    <source>
        <dbReference type="Pfam" id="PF02541"/>
    </source>
</evidence>
<dbReference type="InterPro" id="IPR043129">
    <property type="entry name" value="ATPase_NBD"/>
</dbReference>
<dbReference type="InterPro" id="IPR003607">
    <property type="entry name" value="HD/PDEase_dom"/>
</dbReference>
<gene>
    <name evidence="5" type="ORF">J0M35_12550</name>
</gene>
<feature type="region of interest" description="Disordered" evidence="2">
    <location>
        <begin position="1"/>
        <end position="24"/>
    </location>
</feature>
<proteinExistence type="inferred from homology"/>
<name>A0A8J7P8K6_9BACT</name>
<comment type="similarity">
    <text evidence="1">Belongs to the GppA/Ppx family.</text>
</comment>
<dbReference type="Pfam" id="PF21447">
    <property type="entry name" value="Ppx-GppA_III"/>
    <property type="match status" value="1"/>
</dbReference>